<accession>A0A1G7JU33</accession>
<evidence type="ECO:0000256" key="1">
    <source>
        <dbReference type="SAM" id="Phobius"/>
    </source>
</evidence>
<dbReference type="AlphaFoldDB" id="A0A1G7JU33"/>
<feature type="transmembrane region" description="Helical" evidence="1">
    <location>
        <begin position="35"/>
        <end position="52"/>
    </location>
</feature>
<proteinExistence type="predicted"/>
<keyword evidence="1" id="KW-1133">Transmembrane helix</keyword>
<keyword evidence="1" id="KW-0812">Transmembrane</keyword>
<dbReference type="Proteomes" id="UP000199109">
    <property type="component" value="Unassembled WGS sequence"/>
</dbReference>
<dbReference type="OrthoDB" id="1451750at2"/>
<dbReference type="EMBL" id="FNAO01000051">
    <property type="protein sequence ID" value="SDF28436.1"/>
    <property type="molecule type" value="Genomic_DNA"/>
</dbReference>
<organism evidence="2 3">
    <name type="scientific">Pricia antarctica</name>
    <dbReference type="NCBI Taxonomy" id="641691"/>
    <lineage>
        <taxon>Bacteria</taxon>
        <taxon>Pseudomonadati</taxon>
        <taxon>Bacteroidota</taxon>
        <taxon>Flavobacteriia</taxon>
        <taxon>Flavobacteriales</taxon>
        <taxon>Flavobacteriaceae</taxon>
        <taxon>Pricia</taxon>
    </lineage>
</organism>
<sequence length="202" mass="23523">MAIAWGKSSIVQSRTEHSRAVDNKLKKKETYLKKLSLIILIGLLIGLAIFAVNPNHFRFGKNIEITDAYIVNDHWDGEYNNAIRIDKMIVLDDRMDVFSKGFIKNSLFWDFENTLANDSSFSSSYWGQNNSEKPYMEGKVFFDKDNGWNWNLNGVESRTIGKLEKDTWYKFSSLTMNTKYYKYVYVDNTGKTHIFSVNKANY</sequence>
<reference evidence="2 3" key="1">
    <citation type="submission" date="2016-10" db="EMBL/GenBank/DDBJ databases">
        <authorList>
            <person name="de Groot N.N."/>
        </authorList>
    </citation>
    <scope>NUCLEOTIDE SEQUENCE [LARGE SCALE GENOMIC DNA]</scope>
    <source>
        <strain evidence="2 3">DSM 23421</strain>
    </source>
</reference>
<evidence type="ECO:0000313" key="3">
    <source>
        <dbReference type="Proteomes" id="UP000199109"/>
    </source>
</evidence>
<protein>
    <submittedName>
        <fullName evidence="2">Uncharacterized protein</fullName>
    </submittedName>
</protein>
<gene>
    <name evidence="2" type="ORF">SAMN05421636_1511</name>
</gene>
<name>A0A1G7JU33_9FLAO</name>
<keyword evidence="1" id="KW-0472">Membrane</keyword>
<evidence type="ECO:0000313" key="2">
    <source>
        <dbReference type="EMBL" id="SDF28436.1"/>
    </source>
</evidence>
<keyword evidence="3" id="KW-1185">Reference proteome</keyword>